<dbReference type="AlphaFoldDB" id="M7SMK1"/>
<feature type="region of interest" description="Disordered" evidence="1">
    <location>
        <begin position="99"/>
        <end position="174"/>
    </location>
</feature>
<dbReference type="Proteomes" id="UP000012174">
    <property type="component" value="Unassembled WGS sequence"/>
</dbReference>
<dbReference type="HOGENOM" id="CLU_097996_0_0_1"/>
<dbReference type="EMBL" id="KB706820">
    <property type="protein sequence ID" value="EMR65613.1"/>
    <property type="molecule type" value="Genomic_DNA"/>
</dbReference>
<evidence type="ECO:0000313" key="2">
    <source>
        <dbReference type="EMBL" id="EMR65613.1"/>
    </source>
</evidence>
<gene>
    <name evidence="2" type="ORF">UCREL1_7411</name>
</gene>
<dbReference type="OrthoDB" id="5355007at2759"/>
<evidence type="ECO:0000313" key="3">
    <source>
        <dbReference type="Proteomes" id="UP000012174"/>
    </source>
</evidence>
<feature type="compositionally biased region" description="Low complexity" evidence="1">
    <location>
        <begin position="102"/>
        <end position="174"/>
    </location>
</feature>
<dbReference type="eggNOG" id="ENOG502T2QC">
    <property type="taxonomic scope" value="Eukaryota"/>
</dbReference>
<organism evidence="2 3">
    <name type="scientific">Eutypa lata (strain UCR-EL1)</name>
    <name type="common">Grapevine dieback disease fungus</name>
    <name type="synonym">Eutypa armeniacae</name>
    <dbReference type="NCBI Taxonomy" id="1287681"/>
    <lineage>
        <taxon>Eukaryota</taxon>
        <taxon>Fungi</taxon>
        <taxon>Dikarya</taxon>
        <taxon>Ascomycota</taxon>
        <taxon>Pezizomycotina</taxon>
        <taxon>Sordariomycetes</taxon>
        <taxon>Xylariomycetidae</taxon>
        <taxon>Xylariales</taxon>
        <taxon>Diatrypaceae</taxon>
        <taxon>Eutypa</taxon>
    </lineage>
</organism>
<sequence length="248" mass="24914">MSHPPSTPVKVPTSAATYTPATLDPDLRSQINAVLLREGYITKIQEQLLHSLDAHPSNWPSAVQTHALTLLRTGEASTFPALIRRVLEDVRHDTATVRAAEAAGTTGTNNNNGTTTTTTTTTTNNSSSSSSTTNNANNATADGTSSSTTTTDANSDSTTAAPAAAKNGDSANANGNGNGASTAAAAAVVVNGNNKKKTGAVNGISSGASGENGLAVPAAVLETVLKLARESLDAVCQLDDTPATTNGG</sequence>
<keyword evidence="3" id="KW-1185">Reference proteome</keyword>
<evidence type="ECO:0000256" key="1">
    <source>
        <dbReference type="SAM" id="MobiDB-lite"/>
    </source>
</evidence>
<reference evidence="3" key="1">
    <citation type="journal article" date="2013" name="Genome Announc.">
        <title>Draft genome sequence of the grapevine dieback fungus Eutypa lata UCR-EL1.</title>
        <authorList>
            <person name="Blanco-Ulate B."/>
            <person name="Rolshausen P.E."/>
            <person name="Cantu D."/>
        </authorList>
    </citation>
    <scope>NUCLEOTIDE SEQUENCE [LARGE SCALE GENOMIC DNA]</scope>
    <source>
        <strain evidence="3">UCR-EL1</strain>
    </source>
</reference>
<protein>
    <submittedName>
        <fullName evidence="2">Uncharacterized protein</fullName>
    </submittedName>
</protein>
<dbReference type="STRING" id="1287681.M7SMK1"/>
<dbReference type="KEGG" id="ela:UCREL1_7411"/>
<proteinExistence type="predicted"/>
<accession>M7SMK1</accession>
<dbReference type="OMA" id="NWPTHIQ"/>
<name>M7SMK1_EUTLA</name>